<protein>
    <submittedName>
        <fullName evidence="1">Uncharacterized protein</fullName>
    </submittedName>
</protein>
<evidence type="ECO:0000313" key="1">
    <source>
        <dbReference type="EMBL" id="KAL3513537.1"/>
    </source>
</evidence>
<gene>
    <name evidence="1" type="ORF">ACH5RR_026254</name>
</gene>
<dbReference type="EMBL" id="JBJUIK010000011">
    <property type="protein sequence ID" value="KAL3513537.1"/>
    <property type="molecule type" value="Genomic_DNA"/>
</dbReference>
<proteinExistence type="predicted"/>
<dbReference type="Proteomes" id="UP001630127">
    <property type="component" value="Unassembled WGS sequence"/>
</dbReference>
<organism evidence="1 2">
    <name type="scientific">Cinchona calisaya</name>
    <dbReference type="NCBI Taxonomy" id="153742"/>
    <lineage>
        <taxon>Eukaryota</taxon>
        <taxon>Viridiplantae</taxon>
        <taxon>Streptophyta</taxon>
        <taxon>Embryophyta</taxon>
        <taxon>Tracheophyta</taxon>
        <taxon>Spermatophyta</taxon>
        <taxon>Magnoliopsida</taxon>
        <taxon>eudicotyledons</taxon>
        <taxon>Gunneridae</taxon>
        <taxon>Pentapetalae</taxon>
        <taxon>asterids</taxon>
        <taxon>lamiids</taxon>
        <taxon>Gentianales</taxon>
        <taxon>Rubiaceae</taxon>
        <taxon>Cinchonoideae</taxon>
        <taxon>Cinchoneae</taxon>
        <taxon>Cinchona</taxon>
    </lineage>
</organism>
<keyword evidence="2" id="KW-1185">Reference proteome</keyword>
<evidence type="ECO:0000313" key="2">
    <source>
        <dbReference type="Proteomes" id="UP001630127"/>
    </source>
</evidence>
<comment type="caution">
    <text evidence="1">The sequence shown here is derived from an EMBL/GenBank/DDBJ whole genome shotgun (WGS) entry which is preliminary data.</text>
</comment>
<dbReference type="AlphaFoldDB" id="A0ABD2Z216"/>
<accession>A0ABD2Z216</accession>
<sequence length="201" mass="22462">MTGSLRLTQLEKQSVPVVSFSCIKDAKEVNTTVEMCTDEGTKNLNTVVKDLVMKSIVDNLNIASVAKFPDADLVAAFFASSPILSKNVVFHWAYSVKNARLSSTFEENLDDVKIADVVFSKPVKLHELVVDDNHAKCRPLKKCLPLQLSDILDFLTDVDMVIRFVVSRPNLLEDFHNVLAYLAHQEFDTSKMETEALMGIL</sequence>
<name>A0ABD2Z216_9GENT</name>
<reference evidence="1 2" key="1">
    <citation type="submission" date="2024-11" db="EMBL/GenBank/DDBJ databases">
        <title>A near-complete genome assembly of Cinchona calisaya.</title>
        <authorList>
            <person name="Lian D.C."/>
            <person name="Zhao X.W."/>
            <person name="Wei L."/>
        </authorList>
    </citation>
    <scope>NUCLEOTIDE SEQUENCE [LARGE SCALE GENOMIC DNA]</scope>
    <source>
        <tissue evidence="1">Nenye</tissue>
    </source>
</reference>